<dbReference type="PANTHER" id="PTHR20275">
    <property type="entry name" value="NAD KINASE"/>
    <property type="match status" value="1"/>
</dbReference>
<proteinExistence type="inferred from homology"/>
<evidence type="ECO:0000313" key="7">
    <source>
        <dbReference type="EMBL" id="KAL0640387.1"/>
    </source>
</evidence>
<dbReference type="EMBL" id="JBBBZM010000004">
    <property type="protein sequence ID" value="KAL0640387.1"/>
    <property type="molecule type" value="Genomic_DNA"/>
</dbReference>
<feature type="compositionally biased region" description="Polar residues" evidence="6">
    <location>
        <begin position="60"/>
        <end position="77"/>
    </location>
</feature>
<sequence>MASSTGHRVPITIPEDSSLQLPTIGASYLAVFDNDEENDEHVLQITFDPHVQASRRRKSSVISMERCSSPSRPGDTSRSSCFVHAVLGLQEDLDGDRSNDDTKVHRHLMKNYRDEKKAELETEHRIPPFMTKSELSDMVLGVGELSKHFASMHIRMKVKTVMLLTKTHDRSLIVYTRKLTEWLLSPERQEGYIVYIDSVFKDSPDFDAVGLLLLYPSYKSRLHWWTAELCAQKPHTFDFVMTLGGDGTVLYASWLFQKVVPPIFSFALGSLGFLTKFDFSAYEETLTEAIKDGIMIGLRLRFEGSIMRSNKKADEDEEGRDLTEEILDIAAHRQLTHRLHESYTVLNEIVVDRGPNATMSSTELYADDMHLTSIEADGVCIATPTGSTAYNLAAGGSLCHPEIPAMLVSPICAHSLTFRPLILPDSMVLRVGVPYDARTTAWVSFDGRQRIELYQGDYVMITASRFPFPTVQSKRENKDWFDSIRRTMNWGVRARQQAFSH</sequence>
<dbReference type="InterPro" id="IPR002504">
    <property type="entry name" value="NADK"/>
</dbReference>
<dbReference type="HAMAP" id="MF_00361">
    <property type="entry name" value="NAD_kinase"/>
    <property type="match status" value="1"/>
</dbReference>
<evidence type="ECO:0000313" key="8">
    <source>
        <dbReference type="Proteomes" id="UP001447188"/>
    </source>
</evidence>
<dbReference type="InterPro" id="IPR016064">
    <property type="entry name" value="NAD/diacylglycerol_kinase_sf"/>
</dbReference>
<evidence type="ECO:0000256" key="4">
    <source>
        <dbReference type="ARBA" id="ARBA00022857"/>
    </source>
</evidence>
<keyword evidence="4" id="KW-0521">NADP</keyword>
<dbReference type="Gene3D" id="2.60.200.30">
    <property type="entry name" value="Probable inorganic polyphosphate/atp-NAD kinase, domain 2"/>
    <property type="match status" value="1"/>
</dbReference>
<reference evidence="7 8" key="1">
    <citation type="submission" date="2024-02" db="EMBL/GenBank/DDBJ databases">
        <title>Discinaceae phylogenomics.</title>
        <authorList>
            <person name="Dirks A.C."/>
            <person name="James T.Y."/>
        </authorList>
    </citation>
    <scope>NUCLEOTIDE SEQUENCE [LARGE SCALE GENOMIC DNA]</scope>
    <source>
        <strain evidence="7 8">ACD0624</strain>
    </source>
</reference>
<protein>
    <recommendedName>
        <fullName evidence="9">NAD kinase</fullName>
    </recommendedName>
</protein>
<accession>A0ABR3GWV5</accession>
<dbReference type="Gene3D" id="3.40.50.10330">
    <property type="entry name" value="Probable inorganic polyphosphate/atp-NAD kinase, domain 1"/>
    <property type="match status" value="1"/>
</dbReference>
<comment type="caution">
    <text evidence="7">The sequence shown here is derived from an EMBL/GenBank/DDBJ whole genome shotgun (WGS) entry which is preliminary data.</text>
</comment>
<dbReference type="PANTHER" id="PTHR20275:SF11">
    <property type="entry name" value="KINASE, PUTATIVE (AFU_ORTHOLOGUE AFUA_5G12870)-RELATED"/>
    <property type="match status" value="1"/>
</dbReference>
<name>A0ABR3GWV5_9PEZI</name>
<evidence type="ECO:0000256" key="5">
    <source>
        <dbReference type="ARBA" id="ARBA00023027"/>
    </source>
</evidence>
<gene>
    <name evidence="7" type="ORF">Q9L58_000669</name>
</gene>
<evidence type="ECO:0000256" key="3">
    <source>
        <dbReference type="ARBA" id="ARBA00022777"/>
    </source>
</evidence>
<keyword evidence="5" id="KW-0520">NAD</keyword>
<evidence type="ECO:0000256" key="6">
    <source>
        <dbReference type="SAM" id="MobiDB-lite"/>
    </source>
</evidence>
<evidence type="ECO:0000256" key="1">
    <source>
        <dbReference type="ARBA" id="ARBA00010995"/>
    </source>
</evidence>
<dbReference type="Pfam" id="PF01513">
    <property type="entry name" value="NAD_kinase"/>
    <property type="match status" value="1"/>
</dbReference>
<organism evidence="7 8">
    <name type="scientific">Discina gigas</name>
    <dbReference type="NCBI Taxonomy" id="1032678"/>
    <lineage>
        <taxon>Eukaryota</taxon>
        <taxon>Fungi</taxon>
        <taxon>Dikarya</taxon>
        <taxon>Ascomycota</taxon>
        <taxon>Pezizomycotina</taxon>
        <taxon>Pezizomycetes</taxon>
        <taxon>Pezizales</taxon>
        <taxon>Discinaceae</taxon>
        <taxon>Discina</taxon>
    </lineage>
</organism>
<evidence type="ECO:0000256" key="2">
    <source>
        <dbReference type="ARBA" id="ARBA00022679"/>
    </source>
</evidence>
<comment type="similarity">
    <text evidence="1">Belongs to the NAD kinase family.</text>
</comment>
<dbReference type="InterPro" id="IPR017437">
    <property type="entry name" value="ATP-NAD_kinase_PpnK-typ_C"/>
</dbReference>
<evidence type="ECO:0008006" key="9">
    <source>
        <dbReference type="Google" id="ProtNLM"/>
    </source>
</evidence>
<dbReference type="SUPFAM" id="SSF111331">
    <property type="entry name" value="NAD kinase/diacylglycerol kinase-like"/>
    <property type="match status" value="1"/>
</dbReference>
<keyword evidence="8" id="KW-1185">Reference proteome</keyword>
<dbReference type="Proteomes" id="UP001447188">
    <property type="component" value="Unassembled WGS sequence"/>
</dbReference>
<dbReference type="InterPro" id="IPR017438">
    <property type="entry name" value="ATP-NAD_kinase_N"/>
</dbReference>
<keyword evidence="3" id="KW-0418">Kinase</keyword>
<dbReference type="Pfam" id="PF20143">
    <property type="entry name" value="NAD_kinase_C"/>
    <property type="match status" value="1"/>
</dbReference>
<feature type="region of interest" description="Disordered" evidence="6">
    <location>
        <begin position="56"/>
        <end position="77"/>
    </location>
</feature>
<keyword evidence="2" id="KW-0808">Transferase</keyword>